<accession>A0A087TQM2</accession>
<dbReference type="PANTHER" id="PTHR12247">
    <property type="entry name" value="POLYCOMB GROUP PROTEIN"/>
    <property type="match status" value="1"/>
</dbReference>
<dbReference type="AlphaFoldDB" id="A0A087TQM2"/>
<dbReference type="OrthoDB" id="5800688at2759"/>
<feature type="repeat" description="MBT" evidence="2">
    <location>
        <begin position="1"/>
        <end position="66"/>
    </location>
</feature>
<proteinExistence type="predicted"/>
<dbReference type="SUPFAM" id="SSF63748">
    <property type="entry name" value="Tudor/PWWP/MBT"/>
    <property type="match status" value="1"/>
</dbReference>
<dbReference type="GO" id="GO:0005634">
    <property type="term" value="C:nucleus"/>
    <property type="evidence" value="ECO:0007669"/>
    <property type="project" value="InterPro"/>
</dbReference>
<dbReference type="GO" id="GO:0003682">
    <property type="term" value="F:chromatin binding"/>
    <property type="evidence" value="ECO:0007669"/>
    <property type="project" value="TreeGrafter"/>
</dbReference>
<organism evidence="3 4">
    <name type="scientific">Stegodyphus mimosarum</name>
    <name type="common">African social velvet spider</name>
    <dbReference type="NCBI Taxonomy" id="407821"/>
    <lineage>
        <taxon>Eukaryota</taxon>
        <taxon>Metazoa</taxon>
        <taxon>Ecdysozoa</taxon>
        <taxon>Arthropoda</taxon>
        <taxon>Chelicerata</taxon>
        <taxon>Arachnida</taxon>
        <taxon>Araneae</taxon>
        <taxon>Araneomorphae</taxon>
        <taxon>Entelegynae</taxon>
        <taxon>Eresoidea</taxon>
        <taxon>Eresidae</taxon>
        <taxon>Stegodyphus</taxon>
    </lineage>
</organism>
<dbReference type="PROSITE" id="PS51079">
    <property type="entry name" value="MBT"/>
    <property type="match status" value="1"/>
</dbReference>
<gene>
    <name evidence="3" type="ORF">X975_18823</name>
</gene>
<dbReference type="STRING" id="407821.A0A087TQM2"/>
<evidence type="ECO:0000313" key="3">
    <source>
        <dbReference type="EMBL" id="KFM67411.1"/>
    </source>
</evidence>
<dbReference type="Proteomes" id="UP000054359">
    <property type="component" value="Unassembled WGS sequence"/>
</dbReference>
<dbReference type="InterPro" id="IPR050548">
    <property type="entry name" value="PcG_chromatin_remod_factors"/>
</dbReference>
<name>A0A087TQM2_STEMI</name>
<feature type="non-terminal residue" evidence="3">
    <location>
        <position position="73"/>
    </location>
</feature>
<dbReference type="PANTHER" id="PTHR12247:SF104">
    <property type="entry name" value="POLYCOMB PROTEIN SFMBT"/>
    <property type="match status" value="1"/>
</dbReference>
<dbReference type="Gene3D" id="2.30.30.140">
    <property type="match status" value="1"/>
</dbReference>
<keyword evidence="1" id="KW-0677">Repeat</keyword>
<dbReference type="Pfam" id="PF02820">
    <property type="entry name" value="MBT"/>
    <property type="match status" value="1"/>
</dbReference>
<dbReference type="EMBL" id="KK116318">
    <property type="protein sequence ID" value="KFM67411.1"/>
    <property type="molecule type" value="Genomic_DNA"/>
</dbReference>
<dbReference type="GO" id="GO:0045892">
    <property type="term" value="P:negative regulation of DNA-templated transcription"/>
    <property type="evidence" value="ECO:0007669"/>
    <property type="project" value="TreeGrafter"/>
</dbReference>
<keyword evidence="4" id="KW-1185">Reference proteome</keyword>
<dbReference type="SMART" id="SM00561">
    <property type="entry name" value="MBT"/>
    <property type="match status" value="1"/>
</dbReference>
<protein>
    <submittedName>
        <fullName evidence="3">Polycomb protein Sfmbt</fullName>
    </submittedName>
</protein>
<sequence>MKLEVVDKNLISAVRVASVSEVIGGRLHIKYEESEQEDEGFWCHERSPLIHPVGWAQIIGHALKGKPEYARQS</sequence>
<evidence type="ECO:0000256" key="2">
    <source>
        <dbReference type="PROSITE-ProRule" id="PRU00459"/>
    </source>
</evidence>
<dbReference type="InterPro" id="IPR004092">
    <property type="entry name" value="Mbt"/>
</dbReference>
<evidence type="ECO:0000256" key="1">
    <source>
        <dbReference type="ARBA" id="ARBA00022737"/>
    </source>
</evidence>
<evidence type="ECO:0000313" key="4">
    <source>
        <dbReference type="Proteomes" id="UP000054359"/>
    </source>
</evidence>
<reference evidence="3 4" key="1">
    <citation type="submission" date="2013-11" db="EMBL/GenBank/DDBJ databases">
        <title>Genome sequencing of Stegodyphus mimosarum.</title>
        <authorList>
            <person name="Bechsgaard J."/>
        </authorList>
    </citation>
    <scope>NUCLEOTIDE SEQUENCE [LARGE SCALE GENOMIC DNA]</scope>
</reference>
<dbReference type="GO" id="GO:0042393">
    <property type="term" value="F:histone binding"/>
    <property type="evidence" value="ECO:0007669"/>
    <property type="project" value="TreeGrafter"/>
</dbReference>